<evidence type="ECO:0000256" key="3">
    <source>
        <dbReference type="ARBA" id="ARBA00022692"/>
    </source>
</evidence>
<feature type="transmembrane region" description="Helical" evidence="9">
    <location>
        <begin position="276"/>
        <end position="297"/>
    </location>
</feature>
<keyword evidence="2" id="KW-0813">Transport</keyword>
<protein>
    <recommendedName>
        <fullName evidence="10">STAS domain-containing protein</fullName>
    </recommendedName>
</protein>
<evidence type="ECO:0000256" key="2">
    <source>
        <dbReference type="ARBA" id="ARBA00022448"/>
    </source>
</evidence>
<keyword evidence="5 9" id="KW-1133">Transmembrane helix</keyword>
<dbReference type="NCBIfam" id="TIGR00815">
    <property type="entry name" value="sulP"/>
    <property type="match status" value="1"/>
</dbReference>
<evidence type="ECO:0000256" key="5">
    <source>
        <dbReference type="ARBA" id="ARBA00022989"/>
    </source>
</evidence>
<sequence>MGIELQNHQSHQEEASPAEDPVSRWLISTPEPPTMWQELVKYTRTNVLSKKRNKKKNSSSSNRIYSFLKSVFPILNWGRQYKIKMFKKDLMAGLTLASLCIPQSIGYANLAGLDPEYGLYTSVVPPLIYSTMGSSRELAIGPVAVVSLLLSSMVRDLQDPITDPIAYRKIVYTVTFFAGAFQAIFGLFRLGFLVDFLSHAALVGFMAGAAIVIGLQQLKGLFGLSHFTNKTDVVSVLSSVFHSLHHPWQPLNFVIGSSFLIFILLARFIGKKYKKLFWIPAMAPLISVVLATLIVYLTNAETRGVKIVKHIKPGFNRPSVNQLQFNSPQLGHIAKIGLISAIIALTEAIAVGRSFATIKGYRLDGNKEMMALGFSNIAGSLTSCYVATGSFSRTAVNFSAGCETVVSNIVMAITVMVSLEVLTRFLYFTPTAILASIILSALPGLIDISGALHIWKLDKLDFLVLIAAFLGVLFASVEVGLLLAVGISFARIMLSSIRPNIEALGRLSKTDIFGDVNQYPMAIKTQGLLTLRISSPLLCFANANFIRDRILKSVGEVEEEEDEQEVKTDNAIQVVILDMSCVMGVDTSGVVALEELHQELASNNIRLVIASPRWRVLHKLKRAKLEEKVKEENIFMTVGEAVDTYLRVRTTSHDLC</sequence>
<evidence type="ECO:0000256" key="6">
    <source>
        <dbReference type="ARBA" id="ARBA00023032"/>
    </source>
</evidence>
<dbReference type="GO" id="GO:0016020">
    <property type="term" value="C:membrane"/>
    <property type="evidence" value="ECO:0007669"/>
    <property type="project" value="UniProtKB-SubCell"/>
</dbReference>
<dbReference type="Pfam" id="PF00916">
    <property type="entry name" value="Sulfate_transp"/>
    <property type="match status" value="1"/>
</dbReference>
<evidence type="ECO:0000256" key="7">
    <source>
        <dbReference type="ARBA" id="ARBA00023136"/>
    </source>
</evidence>
<dbReference type="InterPro" id="IPR018045">
    <property type="entry name" value="S04_transporter_CS"/>
</dbReference>
<comment type="subcellular location">
    <subcellularLocation>
        <location evidence="1">Membrane</location>
        <topology evidence="1">Multi-pass membrane protein</topology>
    </subcellularLocation>
</comment>
<dbReference type="Gene3D" id="3.30.750.24">
    <property type="entry name" value="STAS domain"/>
    <property type="match status" value="1"/>
</dbReference>
<dbReference type="CDD" id="cd07042">
    <property type="entry name" value="STAS_SulP_like_sulfate_transporter"/>
    <property type="match status" value="1"/>
</dbReference>
<feature type="transmembrane region" description="Helical" evidence="9">
    <location>
        <begin position="90"/>
        <end position="108"/>
    </location>
</feature>
<feature type="transmembrane region" description="Helical" evidence="9">
    <location>
        <begin position="371"/>
        <end position="392"/>
    </location>
</feature>
<dbReference type="AlphaFoldDB" id="A0A6D2HD29"/>
<feature type="transmembrane region" description="Helical" evidence="9">
    <location>
        <begin position="462"/>
        <end position="490"/>
    </location>
</feature>
<gene>
    <name evidence="11" type="ORF">MERR_LOCUS598</name>
</gene>
<dbReference type="GO" id="GO:0015293">
    <property type="term" value="F:symporter activity"/>
    <property type="evidence" value="ECO:0007669"/>
    <property type="project" value="UniProtKB-KW"/>
</dbReference>
<feature type="transmembrane region" description="Helical" evidence="9">
    <location>
        <begin position="398"/>
        <end position="418"/>
    </location>
</feature>
<keyword evidence="12" id="KW-1185">Reference proteome</keyword>
<dbReference type="InterPro" id="IPR036513">
    <property type="entry name" value="STAS_dom_sf"/>
</dbReference>
<evidence type="ECO:0000313" key="12">
    <source>
        <dbReference type="Proteomes" id="UP000467841"/>
    </source>
</evidence>
<reference evidence="11" key="1">
    <citation type="submission" date="2020-01" db="EMBL/GenBank/DDBJ databases">
        <authorList>
            <person name="Mishra B."/>
        </authorList>
    </citation>
    <scope>NUCLEOTIDE SEQUENCE [LARGE SCALE GENOMIC DNA]</scope>
</reference>
<dbReference type="Pfam" id="PF01740">
    <property type="entry name" value="STAS"/>
    <property type="match status" value="1"/>
</dbReference>
<feature type="transmembrane region" description="Helical" evidence="9">
    <location>
        <begin position="196"/>
        <end position="215"/>
    </location>
</feature>
<proteinExistence type="predicted"/>
<dbReference type="GO" id="GO:0008271">
    <property type="term" value="F:secondary active sulfate transmembrane transporter activity"/>
    <property type="evidence" value="ECO:0007669"/>
    <property type="project" value="InterPro"/>
</dbReference>
<dbReference type="FunFam" id="3.30.750.24:FF:000002">
    <property type="entry name" value="Sulfate transporter 31"/>
    <property type="match status" value="1"/>
</dbReference>
<dbReference type="InterPro" id="IPR002645">
    <property type="entry name" value="STAS_dom"/>
</dbReference>
<dbReference type="PROSITE" id="PS01130">
    <property type="entry name" value="SLC26A"/>
    <property type="match status" value="1"/>
</dbReference>
<dbReference type="EMBL" id="CACVBM020000044">
    <property type="protein sequence ID" value="CAA7013364.1"/>
    <property type="molecule type" value="Genomic_DNA"/>
</dbReference>
<evidence type="ECO:0000256" key="1">
    <source>
        <dbReference type="ARBA" id="ARBA00004141"/>
    </source>
</evidence>
<evidence type="ECO:0000259" key="10">
    <source>
        <dbReference type="PROSITE" id="PS50801"/>
    </source>
</evidence>
<evidence type="ECO:0000256" key="4">
    <source>
        <dbReference type="ARBA" id="ARBA00022847"/>
    </source>
</evidence>
<keyword evidence="3 9" id="KW-0812">Transmembrane</keyword>
<feature type="domain" description="STAS" evidence="10">
    <location>
        <begin position="538"/>
        <end position="645"/>
    </location>
</feature>
<name>A0A6D2HD29_9BRAS</name>
<dbReference type="PANTHER" id="PTHR11814">
    <property type="entry name" value="SULFATE TRANSPORTER"/>
    <property type="match status" value="1"/>
</dbReference>
<dbReference type="OrthoDB" id="288203at2759"/>
<evidence type="ECO:0000256" key="9">
    <source>
        <dbReference type="SAM" id="Phobius"/>
    </source>
</evidence>
<comment type="caution">
    <text evidence="11">The sequence shown here is derived from an EMBL/GenBank/DDBJ whole genome shotgun (WGS) entry which is preliminary data.</text>
</comment>
<keyword evidence="6" id="KW-0764">Sulfate transport</keyword>
<feature type="transmembrane region" description="Helical" evidence="9">
    <location>
        <begin position="333"/>
        <end position="351"/>
    </location>
</feature>
<evidence type="ECO:0000256" key="8">
    <source>
        <dbReference type="SAM" id="MobiDB-lite"/>
    </source>
</evidence>
<feature type="transmembrane region" description="Helical" evidence="9">
    <location>
        <begin position="251"/>
        <end position="269"/>
    </location>
</feature>
<evidence type="ECO:0000313" key="11">
    <source>
        <dbReference type="EMBL" id="CAA7013364.1"/>
    </source>
</evidence>
<accession>A0A6D2HD29</accession>
<feature type="transmembrane region" description="Helical" evidence="9">
    <location>
        <begin position="170"/>
        <end position="190"/>
    </location>
</feature>
<dbReference type="PROSITE" id="PS50801">
    <property type="entry name" value="STAS"/>
    <property type="match status" value="1"/>
</dbReference>
<keyword evidence="7 9" id="KW-0472">Membrane</keyword>
<dbReference type="InterPro" id="IPR001902">
    <property type="entry name" value="SLC26A/SulP_fam"/>
</dbReference>
<organism evidence="11 12">
    <name type="scientific">Microthlaspi erraticum</name>
    <dbReference type="NCBI Taxonomy" id="1685480"/>
    <lineage>
        <taxon>Eukaryota</taxon>
        <taxon>Viridiplantae</taxon>
        <taxon>Streptophyta</taxon>
        <taxon>Embryophyta</taxon>
        <taxon>Tracheophyta</taxon>
        <taxon>Spermatophyta</taxon>
        <taxon>Magnoliopsida</taxon>
        <taxon>eudicotyledons</taxon>
        <taxon>Gunneridae</taxon>
        <taxon>Pentapetalae</taxon>
        <taxon>rosids</taxon>
        <taxon>malvids</taxon>
        <taxon>Brassicales</taxon>
        <taxon>Brassicaceae</taxon>
        <taxon>Coluteocarpeae</taxon>
        <taxon>Microthlaspi</taxon>
    </lineage>
</organism>
<dbReference type="Proteomes" id="UP000467841">
    <property type="component" value="Unassembled WGS sequence"/>
</dbReference>
<dbReference type="InterPro" id="IPR011547">
    <property type="entry name" value="SLC26A/SulP_dom"/>
</dbReference>
<dbReference type="SUPFAM" id="SSF52091">
    <property type="entry name" value="SpoIIaa-like"/>
    <property type="match status" value="1"/>
</dbReference>
<keyword evidence="4" id="KW-0769">Symport</keyword>
<feature type="region of interest" description="Disordered" evidence="8">
    <location>
        <begin position="1"/>
        <end position="23"/>
    </location>
</feature>